<dbReference type="PATRIC" id="fig|29540.5.peg.2525"/>
<dbReference type="SMART" id="SM00881">
    <property type="entry name" value="CoA_binding"/>
    <property type="match status" value="1"/>
</dbReference>
<dbReference type="Gene3D" id="3.40.50.720">
    <property type="entry name" value="NAD(P)-binding Rossmann-like Domain"/>
    <property type="match status" value="1"/>
</dbReference>
<dbReference type="STRING" id="29540.C481_12454"/>
<dbReference type="InterPro" id="IPR036291">
    <property type="entry name" value="NAD(P)-bd_dom_sf"/>
</dbReference>
<protein>
    <submittedName>
        <fullName evidence="2">CoA-binding domain protein</fullName>
    </submittedName>
</protein>
<reference evidence="2 3" key="1">
    <citation type="journal article" date="2014" name="PLoS Genet.">
        <title>Phylogenetically driven sequencing of extremely halophilic archaea reveals strategies for static and dynamic osmo-response.</title>
        <authorList>
            <person name="Becker E.A."/>
            <person name="Seitzer P.M."/>
            <person name="Tritt A."/>
            <person name="Larsen D."/>
            <person name="Krusor M."/>
            <person name="Yao A.I."/>
            <person name="Wu D."/>
            <person name="Madern D."/>
            <person name="Eisen J.A."/>
            <person name="Darling A.E."/>
            <person name="Facciotti M.T."/>
        </authorList>
    </citation>
    <scope>NUCLEOTIDE SEQUENCE [LARGE SCALE GENOMIC DNA]</scope>
    <source>
        <strain evidence="2 3">DSM 12278</strain>
    </source>
</reference>
<proteinExistence type="predicted"/>
<dbReference type="SUPFAM" id="SSF51735">
    <property type="entry name" value="NAD(P)-binding Rossmann-fold domains"/>
    <property type="match status" value="1"/>
</dbReference>
<dbReference type="EMBL" id="AOIO01000030">
    <property type="protein sequence ID" value="ELZ00459.1"/>
    <property type="molecule type" value="Genomic_DNA"/>
</dbReference>
<dbReference type="OrthoDB" id="42776at2157"/>
<evidence type="ECO:0000313" key="2">
    <source>
        <dbReference type="EMBL" id="ELZ00459.1"/>
    </source>
</evidence>
<organism evidence="2 3">
    <name type="scientific">Natrialba asiatica (strain ATCC 700177 / DSM 12278 / JCM 9576 / FERM P-10747 / NBRC 102637 / 172P1)</name>
    <dbReference type="NCBI Taxonomy" id="29540"/>
    <lineage>
        <taxon>Archaea</taxon>
        <taxon>Methanobacteriati</taxon>
        <taxon>Methanobacteriota</taxon>
        <taxon>Stenosarchaea group</taxon>
        <taxon>Halobacteria</taxon>
        <taxon>Halobacteriales</taxon>
        <taxon>Natrialbaceae</taxon>
        <taxon>Natrialba</taxon>
    </lineage>
</organism>
<dbReference type="Pfam" id="PF13380">
    <property type="entry name" value="CoA_binding_2"/>
    <property type="match status" value="1"/>
</dbReference>
<sequence>MPLESDAALREILGLETIAVVGCSRTPGKAAHDVPAYLRDHGYDVIPVNPFADEIFGRKAPDTLADVEDEIDIVCLFRPSEEVAGIVETALERTDADVIWTQQGIRDDEAAARAERAGRQVVQDRCMKVEHRRLHAGSSRV</sequence>
<evidence type="ECO:0000313" key="3">
    <source>
        <dbReference type="Proteomes" id="UP000011554"/>
    </source>
</evidence>
<dbReference type="PANTHER" id="PTHR33303:SF2">
    <property type="entry name" value="COA-BINDING DOMAIN-CONTAINING PROTEIN"/>
    <property type="match status" value="1"/>
</dbReference>
<dbReference type="AlphaFoldDB" id="M0ASV3"/>
<comment type="caution">
    <text evidence="2">The sequence shown here is derived from an EMBL/GenBank/DDBJ whole genome shotgun (WGS) entry which is preliminary data.</text>
</comment>
<dbReference type="PANTHER" id="PTHR33303">
    <property type="entry name" value="CYTOPLASMIC PROTEIN-RELATED"/>
    <property type="match status" value="1"/>
</dbReference>
<keyword evidence="3" id="KW-1185">Reference proteome</keyword>
<evidence type="ECO:0000259" key="1">
    <source>
        <dbReference type="SMART" id="SM00881"/>
    </source>
</evidence>
<gene>
    <name evidence="2" type="ORF">C481_12454</name>
</gene>
<dbReference type="Proteomes" id="UP000011554">
    <property type="component" value="Unassembled WGS sequence"/>
</dbReference>
<feature type="domain" description="CoA-binding" evidence="1">
    <location>
        <begin position="12"/>
        <end position="105"/>
    </location>
</feature>
<name>M0ASV3_NATA1</name>
<accession>M0ASV3</accession>
<dbReference type="InterPro" id="IPR003781">
    <property type="entry name" value="CoA-bd"/>
</dbReference>
<dbReference type="RefSeq" id="WP_006109532.1">
    <property type="nucleotide sequence ID" value="NZ_AOIO01000030.1"/>
</dbReference>
<dbReference type="eggNOG" id="arCOG04227">
    <property type="taxonomic scope" value="Archaea"/>
</dbReference>